<accession>A0AA87ZVI1</accession>
<comment type="caution">
    <text evidence="1">The sequence shown here is derived from an EMBL/GenBank/DDBJ whole genome shotgun (WGS) entry which is preliminary data.</text>
</comment>
<dbReference type="AlphaFoldDB" id="A0AA87ZVI1"/>
<reference evidence="1" key="1">
    <citation type="submission" date="2023-07" db="EMBL/GenBank/DDBJ databases">
        <title>draft genome sequence of fig (Ficus carica).</title>
        <authorList>
            <person name="Takahashi T."/>
            <person name="Nishimura K."/>
        </authorList>
    </citation>
    <scope>NUCLEOTIDE SEQUENCE</scope>
</reference>
<dbReference type="PANTHER" id="PTHR33240:SF15">
    <property type="entry name" value="GAG-PRO-LIKE PROTEIN"/>
    <property type="match status" value="1"/>
</dbReference>
<dbReference type="EMBL" id="BTGU01000015">
    <property type="protein sequence ID" value="GMN42963.1"/>
    <property type="molecule type" value="Genomic_DNA"/>
</dbReference>
<dbReference type="InterPro" id="IPR021109">
    <property type="entry name" value="Peptidase_aspartic_dom_sf"/>
</dbReference>
<organism evidence="1 2">
    <name type="scientific">Ficus carica</name>
    <name type="common">Common fig</name>
    <dbReference type="NCBI Taxonomy" id="3494"/>
    <lineage>
        <taxon>Eukaryota</taxon>
        <taxon>Viridiplantae</taxon>
        <taxon>Streptophyta</taxon>
        <taxon>Embryophyta</taxon>
        <taxon>Tracheophyta</taxon>
        <taxon>Spermatophyta</taxon>
        <taxon>Magnoliopsida</taxon>
        <taxon>eudicotyledons</taxon>
        <taxon>Gunneridae</taxon>
        <taxon>Pentapetalae</taxon>
        <taxon>rosids</taxon>
        <taxon>fabids</taxon>
        <taxon>Rosales</taxon>
        <taxon>Moraceae</taxon>
        <taxon>Ficeae</taxon>
        <taxon>Ficus</taxon>
    </lineage>
</organism>
<dbReference type="Gene3D" id="2.40.70.10">
    <property type="entry name" value="Acid Proteases"/>
    <property type="match status" value="1"/>
</dbReference>
<evidence type="ECO:0000313" key="1">
    <source>
        <dbReference type="EMBL" id="GMN42963.1"/>
    </source>
</evidence>
<evidence type="ECO:0000313" key="2">
    <source>
        <dbReference type="Proteomes" id="UP001187192"/>
    </source>
</evidence>
<protein>
    <submittedName>
        <fullName evidence="1">Uncharacterized protein</fullName>
    </submittedName>
</protein>
<keyword evidence="2" id="KW-1185">Reference proteome</keyword>
<proteinExistence type="predicted"/>
<sequence>MSISSRGEKLAKFDVEPITFTETDANGVHFLHNDALIVETVIGNHTICRILVDNGSSVDILYLDCLEKMGIKKSQLMPNSQPFYGFTRNSFISEGLIRLPLTVGG</sequence>
<dbReference type="PANTHER" id="PTHR33240">
    <property type="entry name" value="OS08G0508500 PROTEIN"/>
    <property type="match status" value="1"/>
</dbReference>
<gene>
    <name evidence="1" type="ORF">TIFTF001_012163</name>
</gene>
<name>A0AA87ZVI1_FICCA</name>
<dbReference type="Proteomes" id="UP001187192">
    <property type="component" value="Unassembled WGS sequence"/>
</dbReference>